<accession>A0A506YA06</accession>
<dbReference type="OrthoDB" id="9797603at2"/>
<dbReference type="AlphaFoldDB" id="A0A506YA06"/>
<dbReference type="EMBL" id="VHQG01000001">
    <property type="protein sequence ID" value="TPW77937.1"/>
    <property type="molecule type" value="Genomic_DNA"/>
</dbReference>
<comment type="caution">
    <text evidence="2">The sequence shown here is derived from an EMBL/GenBank/DDBJ whole genome shotgun (WGS) entry which is preliminary data.</text>
</comment>
<proteinExistence type="predicted"/>
<dbReference type="InterPro" id="IPR011009">
    <property type="entry name" value="Kinase-like_dom_sf"/>
</dbReference>
<dbReference type="Pfam" id="PF01636">
    <property type="entry name" value="APH"/>
    <property type="match status" value="1"/>
</dbReference>
<dbReference type="InterPro" id="IPR051678">
    <property type="entry name" value="AGP_Transferase"/>
</dbReference>
<dbReference type="SUPFAM" id="SSF56112">
    <property type="entry name" value="Protein kinase-like (PK-like)"/>
    <property type="match status" value="1"/>
</dbReference>
<evidence type="ECO:0000313" key="3">
    <source>
        <dbReference type="Proteomes" id="UP000316252"/>
    </source>
</evidence>
<dbReference type="Gene3D" id="3.90.1200.10">
    <property type="match status" value="1"/>
</dbReference>
<keyword evidence="2" id="KW-0808">Transferase</keyword>
<keyword evidence="3" id="KW-1185">Reference proteome</keyword>
<evidence type="ECO:0000259" key="1">
    <source>
        <dbReference type="Pfam" id="PF01636"/>
    </source>
</evidence>
<dbReference type="PANTHER" id="PTHR21310">
    <property type="entry name" value="AMINOGLYCOSIDE PHOSPHOTRANSFERASE-RELATED-RELATED"/>
    <property type="match status" value="1"/>
</dbReference>
<protein>
    <submittedName>
        <fullName evidence="2">Phosphotransferase</fullName>
    </submittedName>
</protein>
<evidence type="ECO:0000313" key="2">
    <source>
        <dbReference type="EMBL" id="TPW77937.1"/>
    </source>
</evidence>
<gene>
    <name evidence="2" type="ORF">FJ657_04665</name>
</gene>
<dbReference type="PANTHER" id="PTHR21310:SF42">
    <property type="entry name" value="BIFUNCTIONAL AAC_APH"/>
    <property type="match status" value="1"/>
</dbReference>
<feature type="domain" description="Aminoglycoside phosphotransferase" evidence="1">
    <location>
        <begin position="38"/>
        <end position="305"/>
    </location>
</feature>
<sequence>MTAPRMHADEVDIRLEDVRRALDAQHPRFRDLPLTTLAGGGTINRVFRLGDELVVRVPLIEWGAADAERESRILPRLHGALPVRTPELVALGRPAPGLPWAWTVLDWIPGRSLSAHLGSGAEADAGAGAGAGAASAAEARADERRGRVLGAALGALHTLPVGDVGIPLSTSGGDPVAERDAMIAGLRSPNGLIDVAAAVDRLERDLAHSLTPRVGVAGTTGVAGSPCRPLVWTHADPLPGNVLVGGATTEATISALIDWSGGGLGDPTHDLVAGWWTLGTAGRRAFRAALDPADADWHLARLRAWRKAAAAVGYYAGTSPIFAADARRAIDHLIADAD</sequence>
<name>A0A506YA06_9MICO</name>
<dbReference type="GO" id="GO:0016740">
    <property type="term" value="F:transferase activity"/>
    <property type="evidence" value="ECO:0007669"/>
    <property type="project" value="UniProtKB-KW"/>
</dbReference>
<dbReference type="Proteomes" id="UP000316252">
    <property type="component" value="Unassembled WGS sequence"/>
</dbReference>
<dbReference type="Gene3D" id="3.30.200.20">
    <property type="entry name" value="Phosphorylase Kinase, domain 1"/>
    <property type="match status" value="1"/>
</dbReference>
<reference evidence="2 3" key="1">
    <citation type="submission" date="2019-06" db="EMBL/GenBank/DDBJ databases">
        <authorList>
            <person name="Li F."/>
        </authorList>
    </citation>
    <scope>NUCLEOTIDE SEQUENCE [LARGE SCALE GENOMIC DNA]</scope>
    <source>
        <strain evidence="2 3">10F1D-1</strain>
    </source>
</reference>
<organism evidence="2 3">
    <name type="scientific">Schumannella soli</name>
    <dbReference type="NCBI Taxonomy" id="2590779"/>
    <lineage>
        <taxon>Bacteria</taxon>
        <taxon>Bacillati</taxon>
        <taxon>Actinomycetota</taxon>
        <taxon>Actinomycetes</taxon>
        <taxon>Micrococcales</taxon>
        <taxon>Microbacteriaceae</taxon>
        <taxon>Schumannella</taxon>
    </lineage>
</organism>
<dbReference type="InterPro" id="IPR002575">
    <property type="entry name" value="Aminoglycoside_PTrfase"/>
</dbReference>